<name>A0A3N6MFB9_NATCH</name>
<dbReference type="PANTHER" id="PTHR43124">
    <property type="entry name" value="PURINE EFFLUX PUMP PBUE"/>
    <property type="match status" value="1"/>
</dbReference>
<dbReference type="AlphaFoldDB" id="A0A3N6MFB9"/>
<dbReference type="InterPro" id="IPR050189">
    <property type="entry name" value="MFS_Efflux_Transporters"/>
</dbReference>
<dbReference type="InterPro" id="IPR011701">
    <property type="entry name" value="MFS"/>
</dbReference>
<dbReference type="Gene3D" id="1.20.1250.20">
    <property type="entry name" value="MFS general substrate transporter like domains"/>
    <property type="match status" value="1"/>
</dbReference>
<dbReference type="EMBL" id="REGA01000005">
    <property type="protein sequence ID" value="RQG95410.1"/>
    <property type="molecule type" value="Genomic_DNA"/>
</dbReference>
<feature type="transmembrane region" description="Helical" evidence="6">
    <location>
        <begin position="390"/>
        <end position="414"/>
    </location>
</feature>
<feature type="transmembrane region" description="Helical" evidence="6">
    <location>
        <begin position="82"/>
        <end position="100"/>
    </location>
</feature>
<dbReference type="PANTHER" id="PTHR43124:SF3">
    <property type="entry name" value="CHLORAMPHENICOL EFFLUX PUMP RV0191"/>
    <property type="match status" value="1"/>
</dbReference>
<evidence type="ECO:0000256" key="3">
    <source>
        <dbReference type="ARBA" id="ARBA00022692"/>
    </source>
</evidence>
<dbReference type="SUPFAM" id="SSF103473">
    <property type="entry name" value="MFS general substrate transporter"/>
    <property type="match status" value="1"/>
</dbReference>
<dbReference type="InterPro" id="IPR036259">
    <property type="entry name" value="MFS_trans_sf"/>
</dbReference>
<dbReference type="GO" id="GO:0022857">
    <property type="term" value="F:transmembrane transporter activity"/>
    <property type="evidence" value="ECO:0007669"/>
    <property type="project" value="InterPro"/>
</dbReference>
<keyword evidence="5 6" id="KW-0472">Membrane</keyword>
<evidence type="ECO:0000313" key="8">
    <source>
        <dbReference type="EMBL" id="RQG95410.1"/>
    </source>
</evidence>
<dbReference type="Proteomes" id="UP000282323">
    <property type="component" value="Unassembled WGS sequence"/>
</dbReference>
<feature type="transmembrane region" description="Helical" evidence="6">
    <location>
        <begin position="362"/>
        <end position="384"/>
    </location>
</feature>
<feature type="transmembrane region" description="Helical" evidence="6">
    <location>
        <begin position="49"/>
        <end position="70"/>
    </location>
</feature>
<feature type="transmembrane region" description="Helical" evidence="6">
    <location>
        <begin position="168"/>
        <end position="191"/>
    </location>
</feature>
<evidence type="ECO:0000256" key="1">
    <source>
        <dbReference type="ARBA" id="ARBA00004651"/>
    </source>
</evidence>
<keyword evidence="3 6" id="KW-0812">Transmembrane</keyword>
<feature type="transmembrane region" description="Helical" evidence="6">
    <location>
        <begin position="257"/>
        <end position="280"/>
    </location>
</feature>
<comment type="caution">
    <text evidence="8">The sequence shown here is derived from an EMBL/GenBank/DDBJ whole genome shotgun (WGS) entry which is preliminary data.</text>
</comment>
<comment type="subcellular location">
    <subcellularLocation>
        <location evidence="1">Cell membrane</location>
        <topology evidence="1">Multi-pass membrane protein</topology>
    </subcellularLocation>
</comment>
<evidence type="ECO:0000256" key="2">
    <source>
        <dbReference type="ARBA" id="ARBA00022475"/>
    </source>
</evidence>
<evidence type="ECO:0000256" key="5">
    <source>
        <dbReference type="ARBA" id="ARBA00023136"/>
    </source>
</evidence>
<feature type="transmembrane region" description="Helical" evidence="6">
    <location>
        <begin position="292"/>
        <end position="313"/>
    </location>
</feature>
<dbReference type="RefSeq" id="WP_124195121.1">
    <property type="nucleotide sequence ID" value="NZ_REGA01000005.1"/>
</dbReference>
<dbReference type="OrthoDB" id="117970at2157"/>
<sequence>MPSFVQRVTDVHRPDIVTPVTISHGITEFFSIAFPPIIPILVADLEITYGQAGLLVTVFFIMYSLFQLPAGVIGDYIGKTRLMLFGLVSMVGGIAFAGFAPNYETLIVAQAIAGVGGSTFHPTGMSIISDVETNETEGKAMGVFGFGGTLGTMAAPLVIGGIGELFGWRIALLVGATLGGIMTVFVLNLFVTASFSTSESLRPDGGSTLQERGDTLRKAMAFLTTRRIALLFLITLFVSLQHRAIQTFTTSYIAAETGVSISISNVAFFMLLLGGSIASLWAGDLADRFDRYYLGIGASLFTAMLVGATLLLMRLSTSLTVEALIPVMIVWFMLIGIAMYVSYPVKNALVSSEATEAYSGSLFGIIQTGSALGSAGGPAIFGFLATELGVASAFPMIAGASLILSLLFLLLMVLH</sequence>
<reference evidence="8 9" key="1">
    <citation type="submission" date="2018-10" db="EMBL/GenBank/DDBJ databases">
        <title>Natrarchaeobius chitinivorans gen. nov., sp. nov., and Natrarchaeobius haloalkaliphilus sp. nov., alkaliphilic, chitin-utilizing haloarchaea from hypersaline alkaline lakes.</title>
        <authorList>
            <person name="Sorokin D.Y."/>
            <person name="Elcheninov A.G."/>
            <person name="Kostrikina N.A."/>
            <person name="Bale N.J."/>
            <person name="Sinninghe Damste J.S."/>
            <person name="Khijniak T.V."/>
            <person name="Kublanov I.V."/>
            <person name="Toshchakov S.V."/>
        </authorList>
    </citation>
    <scope>NUCLEOTIDE SEQUENCE [LARGE SCALE GENOMIC DNA]</scope>
    <source>
        <strain evidence="8 9">AArcht4T</strain>
    </source>
</reference>
<dbReference type="GO" id="GO:0005886">
    <property type="term" value="C:plasma membrane"/>
    <property type="evidence" value="ECO:0007669"/>
    <property type="project" value="UniProtKB-SubCell"/>
</dbReference>
<feature type="domain" description="Major facilitator superfamily (MFS) profile" evidence="7">
    <location>
        <begin position="16"/>
        <end position="415"/>
    </location>
</feature>
<feature type="transmembrane region" description="Helical" evidence="6">
    <location>
        <begin position="319"/>
        <end position="341"/>
    </location>
</feature>
<feature type="transmembrane region" description="Helical" evidence="6">
    <location>
        <begin position="140"/>
        <end position="162"/>
    </location>
</feature>
<feature type="transmembrane region" description="Helical" evidence="6">
    <location>
        <begin position="228"/>
        <end position="245"/>
    </location>
</feature>
<dbReference type="InterPro" id="IPR020846">
    <property type="entry name" value="MFS_dom"/>
</dbReference>
<evidence type="ECO:0000256" key="6">
    <source>
        <dbReference type="SAM" id="Phobius"/>
    </source>
</evidence>
<dbReference type="Pfam" id="PF07690">
    <property type="entry name" value="MFS_1"/>
    <property type="match status" value="1"/>
</dbReference>
<dbReference type="PROSITE" id="PS50850">
    <property type="entry name" value="MFS"/>
    <property type="match status" value="1"/>
</dbReference>
<protein>
    <submittedName>
        <fullName evidence="8">MFS transporter</fullName>
    </submittedName>
</protein>
<evidence type="ECO:0000259" key="7">
    <source>
        <dbReference type="PROSITE" id="PS50850"/>
    </source>
</evidence>
<keyword evidence="2" id="KW-1003">Cell membrane</keyword>
<evidence type="ECO:0000256" key="4">
    <source>
        <dbReference type="ARBA" id="ARBA00022989"/>
    </source>
</evidence>
<keyword evidence="4 6" id="KW-1133">Transmembrane helix</keyword>
<organism evidence="8 9">
    <name type="scientific">Natrarchaeobius chitinivorans</name>
    <dbReference type="NCBI Taxonomy" id="1679083"/>
    <lineage>
        <taxon>Archaea</taxon>
        <taxon>Methanobacteriati</taxon>
        <taxon>Methanobacteriota</taxon>
        <taxon>Stenosarchaea group</taxon>
        <taxon>Halobacteria</taxon>
        <taxon>Halobacteriales</taxon>
        <taxon>Natrialbaceae</taxon>
        <taxon>Natrarchaeobius</taxon>
    </lineage>
</organism>
<proteinExistence type="predicted"/>
<keyword evidence="9" id="KW-1185">Reference proteome</keyword>
<evidence type="ECO:0000313" key="9">
    <source>
        <dbReference type="Proteomes" id="UP000282323"/>
    </source>
</evidence>
<gene>
    <name evidence="8" type="ORF">EA473_08065</name>
</gene>
<accession>A0A3N6MFB9</accession>